<feature type="non-terminal residue" evidence="1">
    <location>
        <position position="17"/>
    </location>
</feature>
<proteinExistence type="predicted"/>
<protein>
    <submittedName>
        <fullName evidence="1">Uncharacterized protein</fullName>
    </submittedName>
</protein>
<sequence length="17" mass="1822">MANGWIGLDFGMDPLGQ</sequence>
<accession>A0A7J8PES6</accession>
<organism evidence="1 2">
    <name type="scientific">Gossypium raimondii</name>
    <name type="common">Peruvian cotton</name>
    <name type="synonym">Gossypium klotzschianum subsp. raimondii</name>
    <dbReference type="NCBI Taxonomy" id="29730"/>
    <lineage>
        <taxon>Eukaryota</taxon>
        <taxon>Viridiplantae</taxon>
        <taxon>Streptophyta</taxon>
        <taxon>Embryophyta</taxon>
        <taxon>Tracheophyta</taxon>
        <taxon>Spermatophyta</taxon>
        <taxon>Magnoliopsida</taxon>
        <taxon>eudicotyledons</taxon>
        <taxon>Gunneridae</taxon>
        <taxon>Pentapetalae</taxon>
        <taxon>rosids</taxon>
        <taxon>malvids</taxon>
        <taxon>Malvales</taxon>
        <taxon>Malvaceae</taxon>
        <taxon>Malvoideae</taxon>
        <taxon>Gossypium</taxon>
    </lineage>
</organism>
<evidence type="ECO:0000313" key="1">
    <source>
        <dbReference type="EMBL" id="MBA0587787.1"/>
    </source>
</evidence>
<comment type="caution">
    <text evidence="1">The sequence shown here is derived from an EMBL/GenBank/DDBJ whole genome shotgun (WGS) entry which is preliminary data.</text>
</comment>
<dbReference type="EMBL" id="JABEZZ010000006">
    <property type="protein sequence ID" value="MBA0587787.1"/>
    <property type="molecule type" value="Genomic_DNA"/>
</dbReference>
<name>A0A7J8PES6_GOSRA</name>
<reference evidence="1 2" key="1">
    <citation type="journal article" date="2019" name="Genome Biol. Evol.">
        <title>Insights into the evolution of the New World diploid cottons (Gossypium, subgenus Houzingenia) based on genome sequencing.</title>
        <authorList>
            <person name="Grover C.E."/>
            <person name="Arick M.A. 2nd"/>
            <person name="Thrash A."/>
            <person name="Conover J.L."/>
            <person name="Sanders W.S."/>
            <person name="Peterson D.G."/>
            <person name="Frelichowski J.E."/>
            <person name="Scheffler J.A."/>
            <person name="Scheffler B.E."/>
            <person name="Wendel J.F."/>
        </authorList>
    </citation>
    <scope>NUCLEOTIDE SEQUENCE [LARGE SCALE GENOMIC DNA]</scope>
    <source>
        <strain evidence="1">8</strain>
        <tissue evidence="1">Leaf</tissue>
    </source>
</reference>
<gene>
    <name evidence="1" type="ORF">Gorai_000908</name>
</gene>
<evidence type="ECO:0000313" key="2">
    <source>
        <dbReference type="Proteomes" id="UP000593578"/>
    </source>
</evidence>
<dbReference type="Proteomes" id="UP000593578">
    <property type="component" value="Unassembled WGS sequence"/>
</dbReference>
<dbReference type="AlphaFoldDB" id="A0A7J8PES6"/>